<dbReference type="InterPro" id="IPR036610">
    <property type="entry name" value="PEBP-like_sf"/>
</dbReference>
<evidence type="ECO:0000313" key="2">
    <source>
        <dbReference type="WBParaSite" id="Hba_19751"/>
    </source>
</evidence>
<protein>
    <submittedName>
        <fullName evidence="2">Phosphatidylethanolamine-binding protein</fullName>
    </submittedName>
</protein>
<dbReference type="PANTHER" id="PTHR11362:SF82">
    <property type="entry name" value="PHOSPHATIDYLETHANOLAMINE-BINDING PROTEIN 4"/>
    <property type="match status" value="1"/>
</dbReference>
<name>A0A1I7XPT8_HETBA</name>
<dbReference type="Proteomes" id="UP000095283">
    <property type="component" value="Unplaced"/>
</dbReference>
<dbReference type="Pfam" id="PF01161">
    <property type="entry name" value="PBP"/>
    <property type="match status" value="1"/>
</dbReference>
<reference evidence="2" key="1">
    <citation type="submission" date="2016-11" db="UniProtKB">
        <authorList>
            <consortium name="WormBaseParasite"/>
        </authorList>
    </citation>
    <scope>IDENTIFICATION</scope>
</reference>
<evidence type="ECO:0000313" key="1">
    <source>
        <dbReference type="Proteomes" id="UP000095283"/>
    </source>
</evidence>
<dbReference type="Gene3D" id="3.90.280.10">
    <property type="entry name" value="PEBP-like"/>
    <property type="match status" value="1"/>
</dbReference>
<dbReference type="InterPro" id="IPR035810">
    <property type="entry name" value="PEBP_euk"/>
</dbReference>
<accession>A0A1I7XPT8</accession>
<dbReference type="PANTHER" id="PTHR11362">
    <property type="entry name" value="PHOSPHATIDYLETHANOLAMINE-BINDING PROTEIN"/>
    <property type="match status" value="1"/>
</dbReference>
<dbReference type="InterPro" id="IPR008914">
    <property type="entry name" value="PEBP"/>
</dbReference>
<dbReference type="WBParaSite" id="Hba_19751">
    <property type="protein sequence ID" value="Hba_19751"/>
    <property type="gene ID" value="Hba_19751"/>
</dbReference>
<proteinExistence type="predicted"/>
<dbReference type="CDD" id="cd00866">
    <property type="entry name" value="PEBP_euk"/>
    <property type="match status" value="1"/>
</dbReference>
<organism evidence="1 2">
    <name type="scientific">Heterorhabditis bacteriophora</name>
    <name type="common">Entomopathogenic nematode worm</name>
    <dbReference type="NCBI Taxonomy" id="37862"/>
    <lineage>
        <taxon>Eukaryota</taxon>
        <taxon>Metazoa</taxon>
        <taxon>Ecdysozoa</taxon>
        <taxon>Nematoda</taxon>
        <taxon>Chromadorea</taxon>
        <taxon>Rhabditida</taxon>
        <taxon>Rhabditina</taxon>
        <taxon>Rhabditomorpha</taxon>
        <taxon>Strongyloidea</taxon>
        <taxon>Heterorhabditidae</taxon>
        <taxon>Heterorhabditis</taxon>
    </lineage>
</organism>
<dbReference type="AlphaFoldDB" id="A0A1I7XPT8"/>
<keyword evidence="1" id="KW-1185">Reference proteome</keyword>
<dbReference type="SUPFAM" id="SSF49777">
    <property type="entry name" value="PEBP-like"/>
    <property type="match status" value="1"/>
</dbReference>
<sequence>MASAVLHRVIRGTMCSAKGRLLLSAVSMTLPPRCFASMIEEAFKSHQVVPDVIAAPPSKTVMVTYDSGVEASLGNILTPTQVQNPPSLSWDFEDGALYTVLLTGMSIVLYETFTTCMANLFLLDPDAPSRKEATFREWHHWLIVNIPGDNLKKGDVLADYIGSGPPKGTGLHRYVFLVYKQNTKIIDEEHGKLNLTKYINSSRYYVKFQAEWDNYVPILYKKLGS</sequence>